<keyword evidence="3" id="KW-0804">Transcription</keyword>
<dbReference type="AlphaFoldDB" id="A0A1W1Z337"/>
<feature type="region of interest" description="Disordered" evidence="4">
    <location>
        <begin position="1"/>
        <end position="22"/>
    </location>
</feature>
<dbReference type="InterPro" id="IPR043425">
    <property type="entry name" value="NusG-like"/>
</dbReference>
<gene>
    <name evidence="6" type="ORF">SAMN06297251_102120</name>
</gene>
<evidence type="ECO:0000256" key="2">
    <source>
        <dbReference type="ARBA" id="ARBA00023015"/>
    </source>
</evidence>
<dbReference type="SUPFAM" id="SSF82679">
    <property type="entry name" value="N-utilization substance G protein NusG, N-terminal domain"/>
    <property type="match status" value="1"/>
</dbReference>
<dbReference type="InterPro" id="IPR006645">
    <property type="entry name" value="NGN-like_dom"/>
</dbReference>
<dbReference type="InterPro" id="IPR036735">
    <property type="entry name" value="NGN_dom_sf"/>
</dbReference>
<evidence type="ECO:0000256" key="1">
    <source>
        <dbReference type="ARBA" id="ARBA00022814"/>
    </source>
</evidence>
<keyword evidence="1" id="KW-0889">Transcription antitermination</keyword>
<dbReference type="Pfam" id="PF00467">
    <property type="entry name" value="KOW"/>
    <property type="match status" value="1"/>
</dbReference>
<evidence type="ECO:0000259" key="5">
    <source>
        <dbReference type="SMART" id="SM00739"/>
    </source>
</evidence>
<evidence type="ECO:0000313" key="7">
    <source>
        <dbReference type="Proteomes" id="UP000192656"/>
    </source>
</evidence>
<dbReference type="GO" id="GO:0006354">
    <property type="term" value="P:DNA-templated transcription elongation"/>
    <property type="evidence" value="ECO:0007669"/>
    <property type="project" value="InterPro"/>
</dbReference>
<dbReference type="STRING" id="937218.SAMN06297251_102120"/>
<dbReference type="CDD" id="cd06091">
    <property type="entry name" value="KOW_NusG"/>
    <property type="match status" value="1"/>
</dbReference>
<dbReference type="Proteomes" id="UP000192656">
    <property type="component" value="Unassembled WGS sequence"/>
</dbReference>
<keyword evidence="2" id="KW-0805">Transcription regulation</keyword>
<evidence type="ECO:0000256" key="3">
    <source>
        <dbReference type="ARBA" id="ARBA00023163"/>
    </source>
</evidence>
<dbReference type="Gene3D" id="2.30.30.30">
    <property type="match status" value="1"/>
</dbReference>
<dbReference type="EMBL" id="FWXR01000002">
    <property type="protein sequence ID" value="SMC42806.1"/>
    <property type="molecule type" value="Genomic_DNA"/>
</dbReference>
<dbReference type="InterPro" id="IPR005824">
    <property type="entry name" value="KOW"/>
</dbReference>
<name>A0A1W1Z337_9HYPH</name>
<organism evidence="6 7">
    <name type="scientific">Fulvimarina manganoxydans</name>
    <dbReference type="NCBI Taxonomy" id="937218"/>
    <lineage>
        <taxon>Bacteria</taxon>
        <taxon>Pseudomonadati</taxon>
        <taxon>Pseudomonadota</taxon>
        <taxon>Alphaproteobacteria</taxon>
        <taxon>Hyphomicrobiales</taxon>
        <taxon>Aurantimonadaceae</taxon>
        <taxon>Fulvimarina</taxon>
    </lineage>
</organism>
<dbReference type="PANTHER" id="PTHR30265:SF4">
    <property type="entry name" value="KOW MOTIF FAMILY PROTEIN, EXPRESSED"/>
    <property type="match status" value="1"/>
</dbReference>
<keyword evidence="7" id="KW-1185">Reference proteome</keyword>
<dbReference type="InterPro" id="IPR014722">
    <property type="entry name" value="Rib_uL2_dom2"/>
</dbReference>
<protein>
    <submittedName>
        <fullName evidence="6">Transcription antitermination factor NusG</fullName>
    </submittedName>
</protein>
<sequence>MKKAETASTSQDRSPSLRERMSDTQVDHDILDIAARLHWYALTVPAQKEFVAQKILRRYGLRTFVPLRREYRHASAKAKRTRQPKQEFCFPLAPRYLFAGFTPGRPLWFDLFSLPCISGVVGIDGRPMPIVRKDMTRLVRKTATGINAPEAQKFMRTHHEFSVGDVVRVMDGPFEGLSVPVVEITGGLARLCLSLFGGAVDGVEVRLDWLEAA</sequence>
<dbReference type="Pfam" id="PF02357">
    <property type="entry name" value="NusG"/>
    <property type="match status" value="1"/>
</dbReference>
<feature type="compositionally biased region" description="Polar residues" evidence="4">
    <location>
        <begin position="1"/>
        <end position="14"/>
    </location>
</feature>
<dbReference type="OrthoDB" id="7844684at2"/>
<dbReference type="GO" id="GO:0031564">
    <property type="term" value="P:transcription antitermination"/>
    <property type="evidence" value="ECO:0007669"/>
    <property type="project" value="UniProtKB-KW"/>
</dbReference>
<evidence type="ECO:0000313" key="6">
    <source>
        <dbReference type="EMBL" id="SMC42806.1"/>
    </source>
</evidence>
<proteinExistence type="predicted"/>
<feature type="domain" description="KOW" evidence="5">
    <location>
        <begin position="160"/>
        <end position="187"/>
    </location>
</feature>
<evidence type="ECO:0000256" key="4">
    <source>
        <dbReference type="SAM" id="MobiDB-lite"/>
    </source>
</evidence>
<dbReference type="Gene3D" id="3.30.70.940">
    <property type="entry name" value="NusG, N-terminal domain"/>
    <property type="match status" value="1"/>
</dbReference>
<reference evidence="6 7" key="1">
    <citation type="submission" date="2017-04" db="EMBL/GenBank/DDBJ databases">
        <authorList>
            <person name="Afonso C.L."/>
            <person name="Miller P.J."/>
            <person name="Scott M.A."/>
            <person name="Spackman E."/>
            <person name="Goraichik I."/>
            <person name="Dimitrov K.M."/>
            <person name="Suarez D.L."/>
            <person name="Swayne D.E."/>
        </authorList>
    </citation>
    <scope>NUCLEOTIDE SEQUENCE [LARGE SCALE GENOMIC DNA]</scope>
    <source>
        <strain evidence="6 7">CGMCC 1.10972</strain>
    </source>
</reference>
<accession>A0A1W1Z337</accession>
<dbReference type="PANTHER" id="PTHR30265">
    <property type="entry name" value="RHO-INTERACTING TRANSCRIPTION TERMINATION FACTOR NUSG"/>
    <property type="match status" value="1"/>
</dbReference>
<dbReference type="SMART" id="SM00739">
    <property type="entry name" value="KOW"/>
    <property type="match status" value="1"/>
</dbReference>